<dbReference type="EMBL" id="AYZJ01000024">
    <property type="protein sequence ID" value="KRN24170.1"/>
    <property type="molecule type" value="Genomic_DNA"/>
</dbReference>
<evidence type="ECO:0000313" key="2">
    <source>
        <dbReference type="Proteomes" id="UP000050865"/>
    </source>
</evidence>
<dbReference type="AlphaFoldDB" id="A0A0R2FGU4"/>
<dbReference type="RefSeq" id="WP_054663372.1">
    <property type="nucleotide sequence ID" value="NZ_AYZJ01000024.1"/>
</dbReference>
<dbReference type="Proteomes" id="UP000050865">
    <property type="component" value="Unassembled WGS sequence"/>
</dbReference>
<accession>A0A0R2FGU4</accession>
<protein>
    <submittedName>
        <fullName evidence="1">Uncharacterized protein</fullName>
    </submittedName>
</protein>
<proteinExistence type="predicted"/>
<name>A0A0R2FGU4_9LACO</name>
<gene>
    <name evidence="1" type="ORF">FC75_GL001348</name>
</gene>
<dbReference type="OrthoDB" id="9866472at2"/>
<dbReference type="PATRIC" id="fig|1423730.4.peg.1414"/>
<organism evidence="1 2">
    <name type="scientific">Lacticaseibacillus camelliae DSM 22697 = JCM 13995</name>
    <dbReference type="NCBI Taxonomy" id="1423730"/>
    <lineage>
        <taxon>Bacteria</taxon>
        <taxon>Bacillati</taxon>
        <taxon>Bacillota</taxon>
        <taxon>Bacilli</taxon>
        <taxon>Lactobacillales</taxon>
        <taxon>Lactobacillaceae</taxon>
        <taxon>Lacticaseibacillus</taxon>
    </lineage>
</organism>
<comment type="caution">
    <text evidence="1">The sequence shown here is derived from an EMBL/GenBank/DDBJ whole genome shotgun (WGS) entry which is preliminary data.</text>
</comment>
<evidence type="ECO:0000313" key="1">
    <source>
        <dbReference type="EMBL" id="KRN24170.1"/>
    </source>
</evidence>
<dbReference type="STRING" id="1423730.FC75_GL001348"/>
<keyword evidence="2" id="KW-1185">Reference proteome</keyword>
<reference evidence="1 2" key="1">
    <citation type="journal article" date="2015" name="Genome Announc.">
        <title>Expanding the biotechnology potential of lactobacilli through comparative genomics of 213 strains and associated genera.</title>
        <authorList>
            <person name="Sun Z."/>
            <person name="Harris H.M."/>
            <person name="McCann A."/>
            <person name="Guo C."/>
            <person name="Argimon S."/>
            <person name="Zhang W."/>
            <person name="Yang X."/>
            <person name="Jeffery I.B."/>
            <person name="Cooney J.C."/>
            <person name="Kagawa T.F."/>
            <person name="Liu W."/>
            <person name="Song Y."/>
            <person name="Salvetti E."/>
            <person name="Wrobel A."/>
            <person name="Rasinkangas P."/>
            <person name="Parkhill J."/>
            <person name="Rea M.C."/>
            <person name="O'Sullivan O."/>
            <person name="Ritari J."/>
            <person name="Douillard F.P."/>
            <person name="Paul Ross R."/>
            <person name="Yang R."/>
            <person name="Briner A.E."/>
            <person name="Felis G.E."/>
            <person name="de Vos W.M."/>
            <person name="Barrangou R."/>
            <person name="Klaenhammer T.R."/>
            <person name="Caufield P.W."/>
            <person name="Cui Y."/>
            <person name="Zhang H."/>
            <person name="O'Toole P.W."/>
        </authorList>
    </citation>
    <scope>NUCLEOTIDE SEQUENCE [LARGE SCALE GENOMIC DNA]</scope>
    <source>
        <strain evidence="1 2">DSM 22697</strain>
    </source>
</reference>
<sequence length="83" mass="9052">MRTLADFYSVMATADYGEEGETFGGDGCGLYVFGLVAVSTVEKEDSVQVTVTSPYSSRIYEQSTKSDYTQILDAIEDAHVSTF</sequence>